<keyword evidence="2 8" id="KW-0489">Methyltransferase</keyword>
<comment type="catalytic activity">
    <reaction evidence="5">
        <text>L-glutaminyl-[peptide chain release factor] + S-adenosyl-L-methionine = N(5)-methyl-L-glutaminyl-[peptide chain release factor] + S-adenosyl-L-homocysteine + H(+)</text>
        <dbReference type="Rhea" id="RHEA:42896"/>
        <dbReference type="Rhea" id="RHEA-COMP:10271"/>
        <dbReference type="Rhea" id="RHEA-COMP:10272"/>
        <dbReference type="ChEBI" id="CHEBI:15378"/>
        <dbReference type="ChEBI" id="CHEBI:30011"/>
        <dbReference type="ChEBI" id="CHEBI:57856"/>
        <dbReference type="ChEBI" id="CHEBI:59789"/>
        <dbReference type="ChEBI" id="CHEBI:61891"/>
        <dbReference type="EC" id="2.1.1.297"/>
    </reaction>
</comment>
<feature type="domain" description="Release factor glutamine methyltransferase N-terminal" evidence="7">
    <location>
        <begin position="19"/>
        <end position="72"/>
    </location>
</feature>
<dbReference type="EMBL" id="CAKLPZ010000001">
    <property type="protein sequence ID" value="CAH0999598.1"/>
    <property type="molecule type" value="Genomic_DNA"/>
</dbReference>
<keyword evidence="9" id="KW-1185">Reference proteome</keyword>
<dbReference type="Gene3D" id="3.40.50.150">
    <property type="entry name" value="Vaccinia Virus protein VP39"/>
    <property type="match status" value="1"/>
</dbReference>
<dbReference type="PROSITE" id="PS00092">
    <property type="entry name" value="N6_MTASE"/>
    <property type="match status" value="1"/>
</dbReference>
<evidence type="ECO:0000256" key="3">
    <source>
        <dbReference type="ARBA" id="ARBA00022679"/>
    </source>
</evidence>
<dbReference type="Proteomes" id="UP000837803">
    <property type="component" value="Unassembled WGS sequence"/>
</dbReference>
<evidence type="ECO:0000256" key="4">
    <source>
        <dbReference type="ARBA" id="ARBA00022691"/>
    </source>
</evidence>
<dbReference type="PANTHER" id="PTHR18895:SF74">
    <property type="entry name" value="MTRF1L RELEASE FACTOR GLUTAMINE METHYLTRANSFERASE"/>
    <property type="match status" value="1"/>
</dbReference>
<dbReference type="NCBIfam" id="TIGR03534">
    <property type="entry name" value="RF_mod_PrmC"/>
    <property type="match status" value="1"/>
</dbReference>
<name>A0ABM9AYM2_9BACT</name>
<dbReference type="GO" id="GO:0032259">
    <property type="term" value="P:methylation"/>
    <property type="evidence" value="ECO:0007669"/>
    <property type="project" value="UniProtKB-KW"/>
</dbReference>
<dbReference type="PANTHER" id="PTHR18895">
    <property type="entry name" value="HEMK METHYLTRANSFERASE"/>
    <property type="match status" value="1"/>
</dbReference>
<organism evidence="8 9">
    <name type="scientific">Neolewinella maritima</name>
    <dbReference type="NCBI Taxonomy" id="1383882"/>
    <lineage>
        <taxon>Bacteria</taxon>
        <taxon>Pseudomonadati</taxon>
        <taxon>Bacteroidota</taxon>
        <taxon>Saprospiria</taxon>
        <taxon>Saprospirales</taxon>
        <taxon>Lewinellaceae</taxon>
        <taxon>Neolewinella</taxon>
    </lineage>
</organism>
<evidence type="ECO:0000256" key="5">
    <source>
        <dbReference type="ARBA" id="ARBA00048391"/>
    </source>
</evidence>
<evidence type="ECO:0000259" key="7">
    <source>
        <dbReference type="Pfam" id="PF17827"/>
    </source>
</evidence>
<reference evidence="8" key="1">
    <citation type="submission" date="2021-12" db="EMBL/GenBank/DDBJ databases">
        <authorList>
            <person name="Rodrigo-Torres L."/>
            <person name="Arahal R. D."/>
            <person name="Lucena T."/>
        </authorList>
    </citation>
    <scope>NUCLEOTIDE SEQUENCE</scope>
    <source>
        <strain evidence="8">CECT 8419</strain>
    </source>
</reference>
<evidence type="ECO:0000313" key="9">
    <source>
        <dbReference type="Proteomes" id="UP000837803"/>
    </source>
</evidence>
<proteinExistence type="predicted"/>
<dbReference type="GO" id="GO:0102559">
    <property type="term" value="F:peptide chain release factor N(5)-glutamine methyltransferase activity"/>
    <property type="evidence" value="ECO:0007669"/>
    <property type="project" value="UniProtKB-EC"/>
</dbReference>
<dbReference type="Pfam" id="PF05175">
    <property type="entry name" value="MTS"/>
    <property type="match status" value="1"/>
</dbReference>
<dbReference type="SUPFAM" id="SSF53335">
    <property type="entry name" value="S-adenosyl-L-methionine-dependent methyltransferases"/>
    <property type="match status" value="1"/>
</dbReference>
<dbReference type="EC" id="2.1.1.297" evidence="1"/>
<dbReference type="InterPro" id="IPR040758">
    <property type="entry name" value="PrmC_N"/>
</dbReference>
<evidence type="ECO:0000259" key="6">
    <source>
        <dbReference type="Pfam" id="PF05175"/>
    </source>
</evidence>
<keyword evidence="3 8" id="KW-0808">Transferase</keyword>
<accession>A0ABM9AYM2</accession>
<feature type="domain" description="Methyltransferase small" evidence="6">
    <location>
        <begin position="105"/>
        <end position="191"/>
    </location>
</feature>
<dbReference type="InterPro" id="IPR029063">
    <property type="entry name" value="SAM-dependent_MTases_sf"/>
</dbReference>
<dbReference type="InterPro" id="IPR007848">
    <property type="entry name" value="Small_mtfrase_dom"/>
</dbReference>
<evidence type="ECO:0000256" key="2">
    <source>
        <dbReference type="ARBA" id="ARBA00022603"/>
    </source>
</evidence>
<sequence>MRTDELTTHFAKTLRPLLGRGEARSVTRLVLEDVFGYRQGQRPRLLSPDEEVLAWATLNRLLAGEPVQYVTGVADFYGLQLHVTPAVLIPRPETEELVEWILEEHVGGSQRRALDLGTGSGCIPLALKMRRPEWTLEALDVSEAALAVARKNARERDVHITFHQQDMAEASAVLPAAQYDLLVSNPPYIPPSEEKHMSRSTLAFEPRLALFVPEDDPLLFYRHVFNTGKILLRPGGMVYVETNAHNSEQVLQLFRSGGYTQVQRKRDLQGKWRMLRATLEAMQAPNPVP</sequence>
<dbReference type="InterPro" id="IPR002052">
    <property type="entry name" value="DNA_methylase_N6_adenine_CS"/>
</dbReference>
<dbReference type="CDD" id="cd02440">
    <property type="entry name" value="AdoMet_MTases"/>
    <property type="match status" value="1"/>
</dbReference>
<dbReference type="InterPro" id="IPR019874">
    <property type="entry name" value="RF_methyltr_PrmC"/>
</dbReference>
<protein>
    <recommendedName>
        <fullName evidence="1">peptide chain release factor N(5)-glutamine methyltransferase</fullName>
        <ecNumber evidence="1">2.1.1.297</ecNumber>
    </recommendedName>
</protein>
<dbReference type="InterPro" id="IPR004556">
    <property type="entry name" value="HemK-like"/>
</dbReference>
<gene>
    <name evidence="8" type="primary">prmC_1</name>
    <name evidence="8" type="ORF">LEM8419_00898</name>
</gene>
<keyword evidence="4" id="KW-0949">S-adenosyl-L-methionine</keyword>
<dbReference type="RefSeq" id="WP_238749786.1">
    <property type="nucleotide sequence ID" value="NZ_CAKLPZ010000001.1"/>
</dbReference>
<dbReference type="Pfam" id="PF17827">
    <property type="entry name" value="PrmC_N"/>
    <property type="match status" value="1"/>
</dbReference>
<dbReference type="InterPro" id="IPR050320">
    <property type="entry name" value="N5-glutamine_MTase"/>
</dbReference>
<evidence type="ECO:0000313" key="8">
    <source>
        <dbReference type="EMBL" id="CAH0999598.1"/>
    </source>
</evidence>
<dbReference type="NCBIfam" id="TIGR00536">
    <property type="entry name" value="hemK_fam"/>
    <property type="match status" value="1"/>
</dbReference>
<comment type="caution">
    <text evidence="8">The sequence shown here is derived from an EMBL/GenBank/DDBJ whole genome shotgun (WGS) entry which is preliminary data.</text>
</comment>
<evidence type="ECO:0000256" key="1">
    <source>
        <dbReference type="ARBA" id="ARBA00012771"/>
    </source>
</evidence>
<dbReference type="Gene3D" id="1.10.8.10">
    <property type="entry name" value="DNA helicase RuvA subunit, C-terminal domain"/>
    <property type="match status" value="1"/>
</dbReference>